<feature type="domain" description="NfeD-like C-terminal" evidence="2">
    <location>
        <begin position="86"/>
        <end position="146"/>
    </location>
</feature>
<dbReference type="EMBL" id="BAABBV010000001">
    <property type="protein sequence ID" value="GAA4154636.1"/>
    <property type="molecule type" value="Genomic_DNA"/>
</dbReference>
<evidence type="ECO:0000259" key="2">
    <source>
        <dbReference type="Pfam" id="PF01957"/>
    </source>
</evidence>
<evidence type="ECO:0000313" key="4">
    <source>
        <dbReference type="Proteomes" id="UP001415169"/>
    </source>
</evidence>
<gene>
    <name evidence="3" type="ORF">GCM10022286_02480</name>
</gene>
<name>A0ABP7ZDS6_9MICO</name>
<keyword evidence="1" id="KW-1133">Transmembrane helix</keyword>
<reference evidence="3" key="1">
    <citation type="journal article" date="2014" name="Int. J. Syst. Evol. Microbiol.">
        <title>Complete genome of a new Firmicutes species belonging to the dominant human colonic microbiota ('Ruminococcus bicirculans') reveals two chromosomes and a selective capacity to utilize plant glucans.</title>
        <authorList>
            <consortium name="NISC Comparative Sequencing Program"/>
            <person name="Wegmann U."/>
            <person name="Louis P."/>
            <person name="Goesmann A."/>
            <person name="Henrissat B."/>
            <person name="Duncan S.H."/>
            <person name="Flint H.J."/>
        </authorList>
    </citation>
    <scope>NUCLEOTIDE SEQUENCE</scope>
    <source>
        <strain evidence="3">JCM 17590</strain>
    </source>
</reference>
<dbReference type="Proteomes" id="UP001415169">
    <property type="component" value="Unassembled WGS sequence"/>
</dbReference>
<proteinExistence type="predicted"/>
<keyword evidence="1" id="KW-0812">Transmembrane</keyword>
<evidence type="ECO:0000313" key="3">
    <source>
        <dbReference type="EMBL" id="GAA4154636.1"/>
    </source>
</evidence>
<dbReference type="Gene3D" id="2.40.50.140">
    <property type="entry name" value="Nucleic acid-binding proteins"/>
    <property type="match status" value="1"/>
</dbReference>
<feature type="transmembrane region" description="Helical" evidence="1">
    <location>
        <begin position="7"/>
        <end position="40"/>
    </location>
</feature>
<organism evidence="3 4">
    <name type="scientific">Gryllotalpicola daejeonensis</name>
    <dbReference type="NCBI Taxonomy" id="993087"/>
    <lineage>
        <taxon>Bacteria</taxon>
        <taxon>Bacillati</taxon>
        <taxon>Actinomycetota</taxon>
        <taxon>Actinomycetes</taxon>
        <taxon>Micrococcales</taxon>
        <taxon>Microbacteriaceae</taxon>
        <taxon>Gryllotalpicola</taxon>
    </lineage>
</organism>
<dbReference type="InterPro" id="IPR012340">
    <property type="entry name" value="NA-bd_OB-fold"/>
</dbReference>
<sequence length="154" mass="15681">MGGFEWVVWAALIIVLVAIAMLTTEIEFMLLALGALGGLIADLLGAPVWLAVVIAAVIAILSTFLLRPPLLNALRRGADPAKSNIDAIVGTTGQVLIQVSQSGGQVKLANGETWSARLGSETAPVLGPGTHVRVLAVDGASVVIEPEASGAPLG</sequence>
<dbReference type="RefSeq" id="WP_344789921.1">
    <property type="nucleotide sequence ID" value="NZ_BAABBV010000001.1"/>
</dbReference>
<keyword evidence="1" id="KW-0472">Membrane</keyword>
<feature type="transmembrane region" description="Helical" evidence="1">
    <location>
        <begin position="46"/>
        <end position="66"/>
    </location>
</feature>
<reference evidence="3" key="2">
    <citation type="submission" date="2023-12" db="EMBL/GenBank/DDBJ databases">
        <authorList>
            <person name="Sun Q."/>
            <person name="Inoue M."/>
        </authorList>
    </citation>
    <scope>NUCLEOTIDE SEQUENCE</scope>
    <source>
        <strain evidence="3">JCM 17590</strain>
    </source>
</reference>
<dbReference type="Pfam" id="PF01957">
    <property type="entry name" value="NfeD"/>
    <property type="match status" value="1"/>
</dbReference>
<keyword evidence="4" id="KW-1185">Reference proteome</keyword>
<dbReference type="InterPro" id="IPR002810">
    <property type="entry name" value="NfeD-like_C"/>
</dbReference>
<accession>A0ABP7ZDS6</accession>
<evidence type="ECO:0000256" key="1">
    <source>
        <dbReference type="SAM" id="Phobius"/>
    </source>
</evidence>
<comment type="caution">
    <text evidence="3">The sequence shown here is derived from an EMBL/GenBank/DDBJ whole genome shotgun (WGS) entry which is preliminary data.</text>
</comment>
<protein>
    <recommendedName>
        <fullName evidence="2">NfeD-like C-terminal domain-containing protein</fullName>
    </recommendedName>
</protein>